<evidence type="ECO:0000256" key="1">
    <source>
        <dbReference type="SAM" id="Phobius"/>
    </source>
</evidence>
<protein>
    <submittedName>
        <fullName evidence="2">Uncharacterized PurR-regulated membrane protein YhhQ (DUF165 family)</fullName>
    </submittedName>
</protein>
<proteinExistence type="predicted"/>
<comment type="caution">
    <text evidence="2">The sequence shown here is derived from an EMBL/GenBank/DDBJ whole genome shotgun (WGS) entry which is preliminary data.</text>
</comment>
<keyword evidence="3" id="KW-1185">Reference proteome</keyword>
<feature type="transmembrane region" description="Helical" evidence="1">
    <location>
        <begin position="183"/>
        <end position="208"/>
    </location>
</feature>
<evidence type="ECO:0000313" key="2">
    <source>
        <dbReference type="EMBL" id="NIK90041.1"/>
    </source>
</evidence>
<feature type="transmembrane region" description="Helical" evidence="1">
    <location>
        <begin position="92"/>
        <end position="112"/>
    </location>
</feature>
<name>A0A846N4A0_9PROT</name>
<dbReference type="Proteomes" id="UP000570514">
    <property type="component" value="Unassembled WGS sequence"/>
</dbReference>
<keyword evidence="1" id="KW-0472">Membrane</keyword>
<keyword evidence="1" id="KW-0812">Transmembrane</keyword>
<feature type="transmembrane region" description="Helical" evidence="1">
    <location>
        <begin position="220"/>
        <end position="240"/>
    </location>
</feature>
<feature type="transmembrane region" description="Helical" evidence="1">
    <location>
        <begin position="119"/>
        <end position="138"/>
    </location>
</feature>
<evidence type="ECO:0000313" key="3">
    <source>
        <dbReference type="Proteomes" id="UP000570514"/>
    </source>
</evidence>
<dbReference type="RefSeq" id="WP_167084253.1">
    <property type="nucleotide sequence ID" value="NZ_BAAADC010000001.1"/>
</dbReference>
<feature type="transmembrane region" description="Helical" evidence="1">
    <location>
        <begin position="53"/>
        <end position="80"/>
    </location>
</feature>
<dbReference type="AlphaFoldDB" id="A0A846N4A0"/>
<accession>A0A846N4A0</accession>
<reference evidence="2 3" key="1">
    <citation type="submission" date="2020-03" db="EMBL/GenBank/DDBJ databases">
        <title>Genomic Encyclopedia of Type Strains, Phase IV (KMG-IV): sequencing the most valuable type-strain genomes for metagenomic binning, comparative biology and taxonomic classification.</title>
        <authorList>
            <person name="Goeker M."/>
        </authorList>
    </citation>
    <scope>NUCLEOTIDE SEQUENCE [LARGE SCALE GENOMIC DNA]</scope>
    <source>
        <strain evidence="2 3">DSM 19867</strain>
    </source>
</reference>
<sequence length="253" mass="26909">MVQAYNRHVVPGRVGGMQMAPQDRGLYRLRAASDVPYAAAYGYGRKSGFGEKILGALAATARVAVSVGVLLAWVIGVFLYRDTPVSILGAGQGWLTLAHALVPTGFFCVFLTNRRYGPGYAFVQVLVTAIVVTGFALAAGQDIYQILGPEGVPDMREALAFGGAFILAGFVSITAFDGARGPMWWTAPLVGFLVAAFTFATIFFLASYAGADAEWFSHGATYMGILAGEGILLLIPFWALRRMVPPMSGFGGY</sequence>
<organism evidence="2 3">
    <name type="scientific">Rhizomicrobium palustre</name>
    <dbReference type="NCBI Taxonomy" id="189966"/>
    <lineage>
        <taxon>Bacteria</taxon>
        <taxon>Pseudomonadati</taxon>
        <taxon>Pseudomonadota</taxon>
        <taxon>Alphaproteobacteria</taxon>
        <taxon>Micropepsales</taxon>
        <taxon>Micropepsaceae</taxon>
        <taxon>Rhizomicrobium</taxon>
    </lineage>
</organism>
<keyword evidence="1" id="KW-1133">Transmembrane helix</keyword>
<feature type="transmembrane region" description="Helical" evidence="1">
    <location>
        <begin position="158"/>
        <end position="176"/>
    </location>
</feature>
<gene>
    <name evidence="2" type="ORF">FHS83_003359</name>
</gene>
<dbReference type="EMBL" id="JAASRM010000001">
    <property type="protein sequence ID" value="NIK90041.1"/>
    <property type="molecule type" value="Genomic_DNA"/>
</dbReference>